<gene>
    <name evidence="2" type="ORF">GK108_17280</name>
</gene>
<protein>
    <submittedName>
        <fullName evidence="2">DUF4377 domain-containing protein</fullName>
    </submittedName>
</protein>
<dbReference type="InterPro" id="IPR025485">
    <property type="entry name" value="DUF4377"/>
</dbReference>
<dbReference type="Proteomes" id="UP000474175">
    <property type="component" value="Unassembled WGS sequence"/>
</dbReference>
<comment type="caution">
    <text evidence="2">The sequence shown here is derived from an EMBL/GenBank/DDBJ whole genome shotgun (WGS) entry which is preliminary data.</text>
</comment>
<feature type="domain" description="DUF4377" evidence="1">
    <location>
        <begin position="33"/>
        <end position="106"/>
    </location>
</feature>
<dbReference type="AlphaFoldDB" id="A0A6L9LDR1"/>
<sequence>MKRLTTWLILAFLFVQLSCHTSKIRPETGQMQIGAYRKDCTGVGPMKCLLVKEEGSADWHYFYSEIEGFTHEEGYEYTIQVRKETVPDPPADGSSIRYILVKEIEKVKK</sequence>
<name>A0A6L9LDR1_9BACT</name>
<accession>A0A6L9LDR1</accession>
<dbReference type="Pfam" id="PF14302">
    <property type="entry name" value="DUF4377"/>
    <property type="match status" value="1"/>
</dbReference>
<evidence type="ECO:0000313" key="2">
    <source>
        <dbReference type="EMBL" id="NDU96638.1"/>
    </source>
</evidence>
<evidence type="ECO:0000259" key="1">
    <source>
        <dbReference type="Pfam" id="PF14302"/>
    </source>
</evidence>
<reference evidence="2 3" key="1">
    <citation type="submission" date="2020-02" db="EMBL/GenBank/DDBJ databases">
        <title>Draft genome sequence of two Spirosoma agri KCTC 52727 and Spirosoma terrae KCTC 52035.</title>
        <authorList>
            <person name="Rojas J."/>
            <person name="Ambika Manirajan B."/>
            <person name="Suarez C."/>
            <person name="Ratering S."/>
            <person name="Schnell S."/>
        </authorList>
    </citation>
    <scope>NUCLEOTIDE SEQUENCE [LARGE SCALE GENOMIC DNA]</scope>
    <source>
        <strain evidence="2 3">KCTC 52035</strain>
    </source>
</reference>
<dbReference type="RefSeq" id="WP_163951195.1">
    <property type="nucleotide sequence ID" value="NZ_JAAFZH010000007.1"/>
</dbReference>
<evidence type="ECO:0000313" key="3">
    <source>
        <dbReference type="Proteomes" id="UP000474175"/>
    </source>
</evidence>
<keyword evidence="3" id="KW-1185">Reference proteome</keyword>
<dbReference type="EMBL" id="JAAFZH010000007">
    <property type="protein sequence ID" value="NDU96638.1"/>
    <property type="molecule type" value="Genomic_DNA"/>
</dbReference>
<organism evidence="2 3">
    <name type="scientific">Spirosoma terrae</name>
    <dbReference type="NCBI Taxonomy" id="1968276"/>
    <lineage>
        <taxon>Bacteria</taxon>
        <taxon>Pseudomonadati</taxon>
        <taxon>Bacteroidota</taxon>
        <taxon>Cytophagia</taxon>
        <taxon>Cytophagales</taxon>
        <taxon>Cytophagaceae</taxon>
        <taxon>Spirosoma</taxon>
    </lineage>
</organism>
<proteinExistence type="predicted"/>